<keyword evidence="3" id="KW-1185">Reference proteome</keyword>
<gene>
    <name evidence="2" type="ordered locus">Rta_07330</name>
</gene>
<keyword evidence="1" id="KW-0472">Membrane</keyword>
<accession>F5XXL1</accession>
<dbReference type="KEGG" id="rta:Rta_07330"/>
<sequence>MAGAGALDLHWRMLRWIIVIFLALMLISWFSPMLQKLGLGKLPGDLRFRLFGREWFVPLTTTILLSLLAGGIARLI</sequence>
<dbReference type="EMBL" id="CP000245">
    <property type="protein sequence ID" value="AEG91814.1"/>
    <property type="molecule type" value="Genomic_DNA"/>
</dbReference>
<organism evidence="2 3">
    <name type="scientific">Ramlibacter tataouinensis (strain ATCC BAA-407 / DSM 14655 / LMG 21543 / TTB310)</name>
    <dbReference type="NCBI Taxonomy" id="365046"/>
    <lineage>
        <taxon>Bacteria</taxon>
        <taxon>Pseudomonadati</taxon>
        <taxon>Pseudomonadota</taxon>
        <taxon>Betaproteobacteria</taxon>
        <taxon>Burkholderiales</taxon>
        <taxon>Comamonadaceae</taxon>
        <taxon>Ramlibacter</taxon>
    </lineage>
</organism>
<dbReference type="InterPro" id="IPR021320">
    <property type="entry name" value="DUF2905"/>
</dbReference>
<dbReference type="STRING" id="365046.Rta_07330"/>
<protein>
    <recommendedName>
        <fullName evidence="4">Candidate membrane protein</fullName>
    </recommendedName>
</protein>
<feature type="transmembrane region" description="Helical" evidence="1">
    <location>
        <begin position="55"/>
        <end position="73"/>
    </location>
</feature>
<evidence type="ECO:0008006" key="4">
    <source>
        <dbReference type="Google" id="ProtNLM"/>
    </source>
</evidence>
<dbReference type="eggNOG" id="ENOG5033CJ3">
    <property type="taxonomic scope" value="Bacteria"/>
</dbReference>
<keyword evidence="1" id="KW-0812">Transmembrane</keyword>
<evidence type="ECO:0000313" key="2">
    <source>
        <dbReference type="EMBL" id="AEG91814.1"/>
    </source>
</evidence>
<dbReference type="AlphaFoldDB" id="F5XXL1"/>
<reference evidence="2 3" key="2">
    <citation type="journal article" date="2011" name="PLoS ONE">
        <title>The Cyst-Dividing Bacterium Ramlibacter tataouinensis TTB310 Genome Reveals a Well-Stocked Toolbox for Adaptation to a Desert Environment.</title>
        <authorList>
            <person name="De Luca G."/>
            <person name="Barakat M."/>
            <person name="Ortet P."/>
            <person name="Fochesato S."/>
            <person name="Jourlin-Castelli C."/>
            <person name="Ansaldi M."/>
            <person name="Py B."/>
            <person name="Fichant G."/>
            <person name="Coutinho P.M."/>
            <person name="Voulhoux R."/>
            <person name="Bastien O."/>
            <person name="Marechal E."/>
            <person name="Henrissat B."/>
            <person name="Quentin Y."/>
            <person name="Noirot P."/>
            <person name="Filloux A."/>
            <person name="Mejean V."/>
            <person name="Dubow M.S."/>
            <person name="Barras F."/>
            <person name="Barbe V."/>
            <person name="Weissenbach J."/>
            <person name="Mihalcescu I."/>
            <person name="Vermeglio A."/>
            <person name="Achouak W."/>
            <person name="Heulin T."/>
        </authorList>
    </citation>
    <scope>NUCLEOTIDE SEQUENCE [LARGE SCALE GENOMIC DNA]</scope>
    <source>
        <strain evidence="3">ATCC BAA-407 / DSM 14655 / LMG 21543 / TTB310</strain>
    </source>
</reference>
<dbReference type="PATRIC" id="fig|365046.3.peg.752"/>
<evidence type="ECO:0000256" key="1">
    <source>
        <dbReference type="SAM" id="Phobius"/>
    </source>
</evidence>
<dbReference type="HOGENOM" id="CLU_181383_2_0_4"/>
<feature type="transmembrane region" description="Helical" evidence="1">
    <location>
        <begin position="13"/>
        <end position="34"/>
    </location>
</feature>
<name>F5XXL1_RAMTT</name>
<evidence type="ECO:0000313" key="3">
    <source>
        <dbReference type="Proteomes" id="UP000008385"/>
    </source>
</evidence>
<proteinExistence type="predicted"/>
<dbReference type="Proteomes" id="UP000008385">
    <property type="component" value="Chromosome"/>
</dbReference>
<keyword evidence="1" id="KW-1133">Transmembrane helix</keyword>
<reference evidence="3" key="1">
    <citation type="submission" date="2006-01" db="EMBL/GenBank/DDBJ databases">
        <title>Genome of the cyst-dividing bacterium Ramlibacter tataouinensis.</title>
        <authorList>
            <person name="Barakat M."/>
            <person name="Ortet P."/>
            <person name="De Luca G."/>
            <person name="Jourlin-Castelli C."/>
            <person name="Ansaldi M."/>
            <person name="Py B."/>
            <person name="Fichant G."/>
            <person name="Coutinho P."/>
            <person name="Voulhoux R."/>
            <person name="Bastien O."/>
            <person name="Roy S."/>
            <person name="Marechal E."/>
            <person name="Henrissat B."/>
            <person name="Quentin Y."/>
            <person name="Noirot P."/>
            <person name="Filloux A."/>
            <person name="Mejean V."/>
            <person name="DuBow M."/>
            <person name="Barras F."/>
            <person name="Heulin T."/>
        </authorList>
    </citation>
    <scope>NUCLEOTIDE SEQUENCE [LARGE SCALE GENOMIC DNA]</scope>
    <source>
        <strain evidence="3">ATCC BAA-407 / DSM 14655 / LMG 21543 / TTB310</strain>
    </source>
</reference>
<dbReference type="Pfam" id="PF11146">
    <property type="entry name" value="DUF2905"/>
    <property type="match status" value="1"/>
</dbReference>